<proteinExistence type="predicted"/>
<protein>
    <recommendedName>
        <fullName evidence="2">DUF6533 domain-containing protein</fullName>
    </recommendedName>
</protein>
<dbReference type="InterPro" id="IPR045340">
    <property type="entry name" value="DUF6533"/>
</dbReference>
<gene>
    <name evidence="3" type="ORF">FOMPIDRAFT_1136111</name>
</gene>
<keyword evidence="4" id="KW-1185">Reference proteome</keyword>
<keyword evidence="1" id="KW-0472">Membrane</keyword>
<keyword evidence="1" id="KW-0812">Transmembrane</keyword>
<dbReference type="EMBL" id="KE504274">
    <property type="protein sequence ID" value="EPS93452.1"/>
    <property type="molecule type" value="Genomic_DNA"/>
</dbReference>
<name>S8DL18_FOMSC</name>
<feature type="domain" description="DUF6533" evidence="2">
    <location>
        <begin position="3"/>
        <end position="41"/>
    </location>
</feature>
<dbReference type="Pfam" id="PF20151">
    <property type="entry name" value="DUF6533"/>
    <property type="match status" value="1"/>
</dbReference>
<evidence type="ECO:0000259" key="2">
    <source>
        <dbReference type="Pfam" id="PF20151"/>
    </source>
</evidence>
<feature type="transmembrane region" description="Helical" evidence="1">
    <location>
        <begin position="25"/>
        <end position="49"/>
    </location>
</feature>
<dbReference type="HOGENOM" id="CLU_2687863_0_0_1"/>
<dbReference type="OrthoDB" id="2803471at2759"/>
<evidence type="ECO:0000313" key="4">
    <source>
        <dbReference type="Proteomes" id="UP000015241"/>
    </source>
</evidence>
<dbReference type="InParanoid" id="S8DL18"/>
<evidence type="ECO:0000256" key="1">
    <source>
        <dbReference type="SAM" id="Phobius"/>
    </source>
</evidence>
<accession>S8DL18</accession>
<dbReference type="AlphaFoldDB" id="S8DL18"/>
<organism evidence="3 4">
    <name type="scientific">Fomitopsis schrenkii</name>
    <name type="common">Brown rot fungus</name>
    <dbReference type="NCBI Taxonomy" id="2126942"/>
    <lineage>
        <taxon>Eukaryota</taxon>
        <taxon>Fungi</taxon>
        <taxon>Dikarya</taxon>
        <taxon>Basidiomycota</taxon>
        <taxon>Agaricomycotina</taxon>
        <taxon>Agaricomycetes</taxon>
        <taxon>Polyporales</taxon>
        <taxon>Fomitopsis</taxon>
    </lineage>
</organism>
<dbReference type="Proteomes" id="UP000015241">
    <property type="component" value="Unassembled WGS sequence"/>
</dbReference>
<reference evidence="3 4" key="1">
    <citation type="journal article" date="2012" name="Science">
        <title>The Paleozoic origin of enzymatic lignin decomposition reconstructed from 31 fungal genomes.</title>
        <authorList>
            <person name="Floudas D."/>
            <person name="Binder M."/>
            <person name="Riley R."/>
            <person name="Barry K."/>
            <person name="Blanchette R.A."/>
            <person name="Henrissat B."/>
            <person name="Martinez A.T."/>
            <person name="Otillar R."/>
            <person name="Spatafora J.W."/>
            <person name="Yadav J.S."/>
            <person name="Aerts A."/>
            <person name="Benoit I."/>
            <person name="Boyd A."/>
            <person name="Carlson A."/>
            <person name="Copeland A."/>
            <person name="Coutinho P.M."/>
            <person name="de Vries R.P."/>
            <person name="Ferreira P."/>
            <person name="Findley K."/>
            <person name="Foster B."/>
            <person name="Gaskell J."/>
            <person name="Glotzer D."/>
            <person name="Gorecki P."/>
            <person name="Heitman J."/>
            <person name="Hesse C."/>
            <person name="Hori C."/>
            <person name="Igarashi K."/>
            <person name="Jurgens J.A."/>
            <person name="Kallen N."/>
            <person name="Kersten P."/>
            <person name="Kohler A."/>
            <person name="Kuees U."/>
            <person name="Kumar T.K.A."/>
            <person name="Kuo A."/>
            <person name="LaButti K."/>
            <person name="Larrondo L.F."/>
            <person name="Lindquist E."/>
            <person name="Ling A."/>
            <person name="Lombard V."/>
            <person name="Lucas S."/>
            <person name="Lundell T."/>
            <person name="Martin R."/>
            <person name="McLaughlin D.J."/>
            <person name="Morgenstern I."/>
            <person name="Morin E."/>
            <person name="Murat C."/>
            <person name="Nagy L.G."/>
            <person name="Nolan M."/>
            <person name="Ohm R.A."/>
            <person name="Patyshakuliyeva A."/>
            <person name="Rokas A."/>
            <person name="Ruiz-Duenas F.J."/>
            <person name="Sabat G."/>
            <person name="Salamov A."/>
            <person name="Samejima M."/>
            <person name="Schmutz J."/>
            <person name="Slot J.C."/>
            <person name="St John F."/>
            <person name="Stenlid J."/>
            <person name="Sun H."/>
            <person name="Sun S."/>
            <person name="Syed K."/>
            <person name="Tsang A."/>
            <person name="Wiebenga A."/>
            <person name="Young D."/>
            <person name="Pisabarro A."/>
            <person name="Eastwood D.C."/>
            <person name="Martin F."/>
            <person name="Cullen D."/>
            <person name="Grigoriev I.V."/>
            <person name="Hibbett D.S."/>
        </authorList>
    </citation>
    <scope>NUCLEOTIDE SEQUENCE</scope>
    <source>
        <strain evidence="4">FP-58527</strain>
    </source>
</reference>
<evidence type="ECO:0000313" key="3">
    <source>
        <dbReference type="EMBL" id="EPS93452.1"/>
    </source>
</evidence>
<sequence length="74" mass="8861">MPVIAWYEYCLTFSREVQYVWRKRLSFISVLFYLLRYSVLLGTAPLVLITRPSLSWQAAHQHHVSIVSWFDHSF</sequence>
<keyword evidence="1" id="KW-1133">Transmembrane helix</keyword>